<evidence type="ECO:0000313" key="2">
    <source>
        <dbReference type="Proteomes" id="UP000218775"/>
    </source>
</evidence>
<evidence type="ECO:0000313" key="1">
    <source>
        <dbReference type="EMBL" id="PCI78381.1"/>
    </source>
</evidence>
<reference evidence="2" key="1">
    <citation type="submission" date="2017-08" db="EMBL/GenBank/DDBJ databases">
        <title>A dynamic microbial community with high functional redundancy inhabits the cold, oxic subseafloor aquifer.</title>
        <authorList>
            <person name="Tully B.J."/>
            <person name="Wheat C.G."/>
            <person name="Glazer B.T."/>
            <person name="Huber J.A."/>
        </authorList>
    </citation>
    <scope>NUCLEOTIDE SEQUENCE [LARGE SCALE GENOMIC DNA]</scope>
</reference>
<proteinExistence type="predicted"/>
<comment type="caution">
    <text evidence="1">The sequence shown here is derived from an EMBL/GenBank/DDBJ whole genome shotgun (WGS) entry which is preliminary data.</text>
</comment>
<dbReference type="EMBL" id="NVUK01000006">
    <property type="protein sequence ID" value="PCI78381.1"/>
    <property type="molecule type" value="Genomic_DNA"/>
</dbReference>
<dbReference type="AlphaFoldDB" id="A0A2A4X7T9"/>
<sequence>MAYGVAYNGVSFNPVSDPVVGGAAFTLVKACSKKAGKELDGFAKMLWHVFDHGDIKNLGKEWSWTAIGDVLNGTRSIDLREDTPKVAKVALAALVFSRVFVKNLKVGLTILPKRVTVFLCGKIAGRIITAGKIIAWVKMSYSEWKGNYDTSLTAKEVQEKVDSYYSRVGQRVCYATMFIADNFVLPVPMTGDAITAISFVAAGVLGCVKLGIE</sequence>
<organism evidence="1 2">
    <name type="scientific">Aerophobetes bacterium</name>
    <dbReference type="NCBI Taxonomy" id="2030807"/>
    <lineage>
        <taxon>Bacteria</taxon>
        <taxon>Candidatus Aerophobota</taxon>
    </lineage>
</organism>
<accession>A0A2A4X7T9</accession>
<name>A0A2A4X7T9_UNCAE</name>
<protein>
    <submittedName>
        <fullName evidence="1">Uncharacterized protein</fullName>
    </submittedName>
</protein>
<dbReference type="Proteomes" id="UP000218775">
    <property type="component" value="Unassembled WGS sequence"/>
</dbReference>
<gene>
    <name evidence="1" type="ORF">COB21_00675</name>
</gene>